<evidence type="ECO:0000313" key="3">
    <source>
        <dbReference type="WBParaSite" id="nRc.2.0.1.t13781-RA"/>
    </source>
</evidence>
<accession>A0A915IHX9</accession>
<evidence type="ECO:0000313" key="2">
    <source>
        <dbReference type="Proteomes" id="UP000887565"/>
    </source>
</evidence>
<protein>
    <submittedName>
        <fullName evidence="3">Uncharacterized protein</fullName>
    </submittedName>
</protein>
<dbReference type="AlphaFoldDB" id="A0A915IHX9"/>
<feature type="compositionally biased region" description="Polar residues" evidence="1">
    <location>
        <begin position="1"/>
        <end position="58"/>
    </location>
</feature>
<sequence length="105" mass="11777">MTPEILTSQKSKMETMKSQTRTETAKSQTRTETSKGQTKSDRTTASTASYTQMQTVSKTGGEKNRDAGKDLHAIRLMINDLPQHADRADEPEIHPIRCRCHCQTP</sequence>
<reference evidence="3" key="1">
    <citation type="submission" date="2022-11" db="UniProtKB">
        <authorList>
            <consortium name="WormBaseParasite"/>
        </authorList>
    </citation>
    <scope>IDENTIFICATION</scope>
</reference>
<evidence type="ECO:0000256" key="1">
    <source>
        <dbReference type="SAM" id="MobiDB-lite"/>
    </source>
</evidence>
<dbReference type="WBParaSite" id="nRc.2.0.1.t13781-RA">
    <property type="protein sequence ID" value="nRc.2.0.1.t13781-RA"/>
    <property type="gene ID" value="nRc.2.0.1.g13781"/>
</dbReference>
<proteinExistence type="predicted"/>
<organism evidence="2 3">
    <name type="scientific">Romanomermis culicivorax</name>
    <name type="common">Nematode worm</name>
    <dbReference type="NCBI Taxonomy" id="13658"/>
    <lineage>
        <taxon>Eukaryota</taxon>
        <taxon>Metazoa</taxon>
        <taxon>Ecdysozoa</taxon>
        <taxon>Nematoda</taxon>
        <taxon>Enoplea</taxon>
        <taxon>Dorylaimia</taxon>
        <taxon>Mermithida</taxon>
        <taxon>Mermithoidea</taxon>
        <taxon>Mermithidae</taxon>
        <taxon>Romanomermis</taxon>
    </lineage>
</organism>
<dbReference type="Proteomes" id="UP000887565">
    <property type="component" value="Unplaced"/>
</dbReference>
<feature type="region of interest" description="Disordered" evidence="1">
    <location>
        <begin position="1"/>
        <end position="67"/>
    </location>
</feature>
<keyword evidence="2" id="KW-1185">Reference proteome</keyword>
<name>A0A915IHX9_ROMCU</name>